<evidence type="ECO:0000313" key="1">
    <source>
        <dbReference type="EMBL" id="CAE7459621.1"/>
    </source>
</evidence>
<reference evidence="1" key="1">
    <citation type="submission" date="2021-02" db="EMBL/GenBank/DDBJ databases">
        <authorList>
            <person name="Dougan E. K."/>
            <person name="Rhodes N."/>
            <person name="Thang M."/>
            <person name="Chan C."/>
        </authorList>
    </citation>
    <scope>NUCLEOTIDE SEQUENCE</scope>
</reference>
<dbReference type="Proteomes" id="UP000604046">
    <property type="component" value="Unassembled WGS sequence"/>
</dbReference>
<proteinExistence type="predicted"/>
<evidence type="ECO:0000313" key="2">
    <source>
        <dbReference type="Proteomes" id="UP000604046"/>
    </source>
</evidence>
<dbReference type="EMBL" id="CAJNDS010002397">
    <property type="protein sequence ID" value="CAE7459621.1"/>
    <property type="molecule type" value="Genomic_DNA"/>
</dbReference>
<organism evidence="1 2">
    <name type="scientific">Symbiodinium natans</name>
    <dbReference type="NCBI Taxonomy" id="878477"/>
    <lineage>
        <taxon>Eukaryota</taxon>
        <taxon>Sar</taxon>
        <taxon>Alveolata</taxon>
        <taxon>Dinophyceae</taxon>
        <taxon>Suessiales</taxon>
        <taxon>Symbiodiniaceae</taxon>
        <taxon>Symbiodinium</taxon>
    </lineage>
</organism>
<sequence length="171" mass="19371">MCMALSIAIAKNMYLTKKSCQTLQVHNSPNGRLCTQARYLALTKHMCGLWHVAIFGVLKDVSMFENCFRKLRAVTRQEAACQNGHPVTSALRASKLPGFLWCVGRCLESVRPGRLLQISIQNDHNVTCLFRVPECAWQEARGLIHLSDMDEAKLVALFHWKTLFGSMHHVF</sequence>
<protein>
    <submittedName>
        <fullName evidence="1">Uncharacterized protein</fullName>
    </submittedName>
</protein>
<comment type="caution">
    <text evidence="1">The sequence shown here is derived from an EMBL/GenBank/DDBJ whole genome shotgun (WGS) entry which is preliminary data.</text>
</comment>
<accession>A0A812S0X5</accession>
<name>A0A812S0X5_9DINO</name>
<gene>
    <name evidence="1" type="ORF">SNAT2548_LOCUS25493</name>
</gene>
<dbReference type="AlphaFoldDB" id="A0A812S0X5"/>
<keyword evidence="2" id="KW-1185">Reference proteome</keyword>